<protein>
    <recommendedName>
        <fullName evidence="2">beta-mannosidase</fullName>
        <ecNumber evidence="2">3.2.1.25</ecNumber>
    </recommendedName>
</protein>
<dbReference type="Gene3D" id="2.60.120.260">
    <property type="entry name" value="Galactose-binding domain-like"/>
    <property type="match status" value="1"/>
</dbReference>
<dbReference type="SUPFAM" id="SSF49303">
    <property type="entry name" value="beta-Galactosidase/glucuronidase domain"/>
    <property type="match status" value="2"/>
</dbReference>
<dbReference type="GO" id="GO:0006516">
    <property type="term" value="P:glycoprotein catabolic process"/>
    <property type="evidence" value="ECO:0007669"/>
    <property type="project" value="TreeGrafter"/>
</dbReference>
<dbReference type="InterPro" id="IPR041625">
    <property type="entry name" value="Beta-mannosidase_Ig"/>
</dbReference>
<gene>
    <name evidence="8" type="primary">csxA</name>
    <name evidence="8" type="ORF">PSA7680_03019</name>
</gene>
<keyword evidence="9" id="KW-1185">Reference proteome</keyword>
<reference evidence="8 9" key="1">
    <citation type="submission" date="2017-03" db="EMBL/GenBank/DDBJ databases">
        <authorList>
            <person name="Afonso C.L."/>
            <person name="Miller P.J."/>
            <person name="Scott M.A."/>
            <person name="Spackman E."/>
            <person name="Goraichik I."/>
            <person name="Dimitrov K.M."/>
            <person name="Suarez D.L."/>
            <person name="Swayne D.E."/>
        </authorList>
    </citation>
    <scope>NUCLEOTIDE SEQUENCE [LARGE SCALE GENOMIC DNA]</scope>
    <source>
        <strain evidence="8 9">CECT 7680</strain>
    </source>
</reference>
<dbReference type="GO" id="GO:0004567">
    <property type="term" value="F:beta-mannosidase activity"/>
    <property type="evidence" value="ECO:0007669"/>
    <property type="project" value="UniProtKB-EC"/>
</dbReference>
<dbReference type="SUPFAM" id="SSF51445">
    <property type="entry name" value="(Trans)glycosidases"/>
    <property type="match status" value="1"/>
</dbReference>
<evidence type="ECO:0000256" key="3">
    <source>
        <dbReference type="ARBA" id="ARBA00022801"/>
    </source>
</evidence>
<proteinExistence type="predicted"/>
<name>A0A1Y5TAD7_9RHOB</name>
<dbReference type="AlphaFoldDB" id="A0A1Y5TAD7"/>
<evidence type="ECO:0000259" key="7">
    <source>
        <dbReference type="Pfam" id="PF22666"/>
    </source>
</evidence>
<dbReference type="InterPro" id="IPR013783">
    <property type="entry name" value="Ig-like_fold"/>
</dbReference>
<dbReference type="OrthoDB" id="9758603at2"/>
<dbReference type="InterPro" id="IPR036156">
    <property type="entry name" value="Beta-gal/glucu_dom_sf"/>
</dbReference>
<dbReference type="InterPro" id="IPR050887">
    <property type="entry name" value="Beta-mannosidase_GH2"/>
</dbReference>
<dbReference type="Gene3D" id="3.20.20.80">
    <property type="entry name" value="Glycosidases"/>
    <property type="match status" value="1"/>
</dbReference>
<comment type="catalytic activity">
    <reaction evidence="1">
        <text>Hydrolysis of terminal, non-reducing beta-D-mannose residues in beta-D-mannosides.</text>
        <dbReference type="EC" id="3.2.1.25"/>
    </reaction>
</comment>
<dbReference type="Proteomes" id="UP000193409">
    <property type="component" value="Unassembled WGS sequence"/>
</dbReference>
<keyword evidence="4" id="KW-0325">Glycoprotein</keyword>
<sequence length="795" mass="88566">MATITPLSGPWSVTDCTGKHSLEMAFPGDITSALAAKGMIADPYFGLNEYAARWIADHDWTATRRFTVASPCQVLVLSRLDTVATVSVNGKIVLEAANAFRRYRVPLENVLTEGENEIAITFHSPTRAANAAQAAQPYFVPYTQNYPVPNGNMLRKPQCDFGWDWNAALMPSGIYGDLHLETQEDTRISDVLVHQAHRPGHVQVQVSAHFEGEPGPARARLCGQEARGEIDSGVARFTFEIPDPALWWPAGQGAQPLHDLDITIGGAKARRRIGLREIELVSEPDAVGRCFGFRVNGRDIFAKGANWIPQDALPGNARPEELRGLLQSAVDANMNMIRVWGGGWYESDAFYDLCDELGLMVWQDAMFSCSLYPADEAFLAEVAEEVKDNARRLQHRASLALWCGDNELIGALTWYEESIKDRDRYLVAYDRLNHTIERALKAVDPEVNWWPSSPSPGPLSFGDAWHDDSSGDMHFWSVWHEGRSFEHYRDVKPRFCSEFGFQSYPSMDVIRRFADPEDFNIAAPVMESHQKNGGGNARIAETMFRYFRFPVDFENFVYLSQVQQAMAIQTAVSYWRSLQPHCMGTLIWQLNDTWPTCSWASLDHGGGWKLLHHVARRFFAPVAASVVPEAGGFDIRLVSDLPDACEIALDVWAFTPGGARRRLAAARRNLAPGAGESWARIRDLAEDEMLLLTWEGPDDLKGSDWFAPKPYKSYDLQPPRIDKEVSQAGTSWEIALSAQAPAFFVALEADQPGRFSDNAILLLPGAPRVLTFTPANPAAGAPRFTCRDLHTATYG</sequence>
<dbReference type="EMBL" id="FWFQ01000025">
    <property type="protein sequence ID" value="SLN57583.1"/>
    <property type="molecule type" value="Genomic_DNA"/>
</dbReference>
<dbReference type="InterPro" id="IPR017853">
    <property type="entry name" value="GH"/>
</dbReference>
<dbReference type="RefSeq" id="WP_139838685.1">
    <property type="nucleotide sequence ID" value="NZ_FWFQ01000025.1"/>
</dbReference>
<dbReference type="SUPFAM" id="SSF49785">
    <property type="entry name" value="Galactose-binding domain-like"/>
    <property type="match status" value="1"/>
</dbReference>
<feature type="domain" description="Beta-mannosidase-like galactose-binding" evidence="7">
    <location>
        <begin position="11"/>
        <end position="175"/>
    </location>
</feature>
<dbReference type="Pfam" id="PF22666">
    <property type="entry name" value="Glyco_hydro_2_N2"/>
    <property type="match status" value="1"/>
</dbReference>
<evidence type="ECO:0000256" key="5">
    <source>
        <dbReference type="ARBA" id="ARBA00023295"/>
    </source>
</evidence>
<dbReference type="PANTHER" id="PTHR43730">
    <property type="entry name" value="BETA-MANNOSIDASE"/>
    <property type="match status" value="1"/>
</dbReference>
<evidence type="ECO:0000256" key="4">
    <source>
        <dbReference type="ARBA" id="ARBA00023180"/>
    </source>
</evidence>
<keyword evidence="5 8" id="KW-0326">Glycosidase</keyword>
<dbReference type="Pfam" id="PF17753">
    <property type="entry name" value="Ig_mannosidase"/>
    <property type="match status" value="1"/>
</dbReference>
<dbReference type="InterPro" id="IPR054593">
    <property type="entry name" value="Beta-mannosidase-like_N2"/>
</dbReference>
<dbReference type="Gene3D" id="2.60.40.10">
    <property type="entry name" value="Immunoglobulins"/>
    <property type="match status" value="2"/>
</dbReference>
<dbReference type="FunFam" id="3.20.20.80:FF:000050">
    <property type="entry name" value="Beta-mannosidase B"/>
    <property type="match status" value="1"/>
</dbReference>
<evidence type="ECO:0000259" key="6">
    <source>
        <dbReference type="Pfam" id="PF17753"/>
    </source>
</evidence>
<feature type="domain" description="Beta-mannosidase Ig-fold" evidence="6">
    <location>
        <begin position="716"/>
        <end position="789"/>
    </location>
</feature>
<evidence type="ECO:0000313" key="9">
    <source>
        <dbReference type="Proteomes" id="UP000193409"/>
    </source>
</evidence>
<evidence type="ECO:0000256" key="1">
    <source>
        <dbReference type="ARBA" id="ARBA00000829"/>
    </source>
</evidence>
<organism evidence="8 9">
    <name type="scientific">Pseudoruegeria aquimaris</name>
    <dbReference type="NCBI Taxonomy" id="393663"/>
    <lineage>
        <taxon>Bacteria</taxon>
        <taxon>Pseudomonadati</taxon>
        <taxon>Pseudomonadota</taxon>
        <taxon>Alphaproteobacteria</taxon>
        <taxon>Rhodobacterales</taxon>
        <taxon>Roseobacteraceae</taxon>
        <taxon>Pseudoruegeria</taxon>
    </lineage>
</organism>
<dbReference type="EC" id="3.2.1.25" evidence="2"/>
<evidence type="ECO:0000313" key="8">
    <source>
        <dbReference type="EMBL" id="SLN57583.1"/>
    </source>
</evidence>
<evidence type="ECO:0000256" key="2">
    <source>
        <dbReference type="ARBA" id="ARBA00012754"/>
    </source>
</evidence>
<dbReference type="InterPro" id="IPR008979">
    <property type="entry name" value="Galactose-bd-like_sf"/>
</dbReference>
<keyword evidence="3 8" id="KW-0378">Hydrolase</keyword>
<accession>A0A1Y5TAD7</accession>
<dbReference type="PANTHER" id="PTHR43730:SF1">
    <property type="entry name" value="BETA-MANNOSIDASE"/>
    <property type="match status" value="1"/>
</dbReference>